<organism evidence="1 2">
    <name type="scientific">Burkholderia pseudomallei (strain 1026b)</name>
    <dbReference type="NCBI Taxonomy" id="884204"/>
    <lineage>
        <taxon>Bacteria</taxon>
        <taxon>Pseudomonadati</taxon>
        <taxon>Pseudomonadota</taxon>
        <taxon>Betaproteobacteria</taxon>
        <taxon>Burkholderiales</taxon>
        <taxon>Burkholderiaceae</taxon>
        <taxon>Burkholderia</taxon>
        <taxon>pseudomallei group</taxon>
    </lineage>
</organism>
<evidence type="ECO:0008006" key="3">
    <source>
        <dbReference type="Google" id="ProtNLM"/>
    </source>
</evidence>
<evidence type="ECO:0000313" key="2">
    <source>
        <dbReference type="Proteomes" id="UP000010087"/>
    </source>
</evidence>
<dbReference type="EMBL" id="CP002833">
    <property type="protein sequence ID" value="AFI65911.1"/>
    <property type="molecule type" value="Genomic_DNA"/>
</dbReference>
<accession>A0A0H3HJ12</accession>
<protein>
    <recommendedName>
        <fullName evidence="3">Transcriptional regulator with AbiEi antitoxin domain of type IV toxin-antitoxin system</fullName>
    </recommendedName>
</protein>
<dbReference type="Proteomes" id="UP000010087">
    <property type="component" value="Chromosome 1"/>
</dbReference>
<dbReference type="AlphaFoldDB" id="A0A0H3HJ12"/>
<dbReference type="KEGG" id="bpz:BP1026B_I1269"/>
<reference evidence="1 2" key="1">
    <citation type="journal article" date="2012" name="PLoS ONE">
        <title>Evolution of Burkholderia pseudomallei in recurrent melioidosis.</title>
        <authorList>
            <person name="Hayden H.S."/>
            <person name="Lim R."/>
            <person name="Brittnacher M.J."/>
            <person name="Sims E.H."/>
            <person name="Ramage E.R."/>
            <person name="Fong C."/>
            <person name="Wu Z."/>
            <person name="Crist E."/>
            <person name="Chang J."/>
            <person name="Zhou Y."/>
            <person name="Radey M."/>
            <person name="Rohmer L."/>
            <person name="Haugen E."/>
            <person name="Gillett W."/>
            <person name="Wuthiekanun V."/>
            <person name="Peacock S.J."/>
            <person name="Kaul R."/>
            <person name="Miller S.I."/>
            <person name="Manoil C."/>
            <person name="Jacobs M.A."/>
        </authorList>
    </citation>
    <scope>NUCLEOTIDE SEQUENCE [LARGE SCALE GENOMIC DNA]</scope>
    <source>
        <strain evidence="1 2">1026b</strain>
    </source>
</reference>
<dbReference type="PATRIC" id="fig|884204.3.peg.1390"/>
<proteinExistence type="predicted"/>
<sequence length="389" mass="42996">MFQPISAIAEMVFSVKFVREFQEICYLQRMLKGVDLMKEAESRAGDALRKVLEKVPILQVESIDAEVMSGDWEPDLIARLLVDGRPHLLICEYKSNGQPRYARSALLELRNYVAHRVPTATPVFIAPYISPAVRQMCEEKGVGYLDLEGNARIAFGGVFIERAVADRPAAEQRELKSLFRPKSAQVLRAMLREPGRAWRVTELSEISGVSLGHVSNVRTGLIDREWARASDDGLVLTEPDALLDAWRESYAAPAGERLCFYTPLHGSALEDAARSALRADNSPGRATFASFSAAQWLSPYARTGSHYFFADDEGLRKLKSVLKLTPSSKGENVVVTVPKDLGLLADTVEPAPGAICTSPVQTYLDLSIAGERGVEAANHLRQERLSWPK</sequence>
<name>A0A0H3HJ12_BURP2</name>
<gene>
    <name evidence="1" type="ordered locus">BP1026B_I1269</name>
</gene>
<evidence type="ECO:0000313" key="1">
    <source>
        <dbReference type="EMBL" id="AFI65911.1"/>
    </source>
</evidence>